<protein>
    <submittedName>
        <fullName evidence="2">Uncharacterized protein</fullName>
    </submittedName>
</protein>
<organism evidence="2 3">
    <name type="scientific">Paraburkholderia phenoliruptrix</name>
    <dbReference type="NCBI Taxonomy" id="252970"/>
    <lineage>
        <taxon>Bacteria</taxon>
        <taxon>Pseudomonadati</taxon>
        <taxon>Pseudomonadota</taxon>
        <taxon>Betaproteobacteria</taxon>
        <taxon>Burkholderiales</taxon>
        <taxon>Burkholderiaceae</taxon>
        <taxon>Paraburkholderia</taxon>
    </lineage>
</organism>
<evidence type="ECO:0000313" key="3">
    <source>
        <dbReference type="Proteomes" id="UP001558535"/>
    </source>
</evidence>
<evidence type="ECO:0000256" key="1">
    <source>
        <dbReference type="SAM" id="MobiDB-lite"/>
    </source>
</evidence>
<comment type="caution">
    <text evidence="2">The sequence shown here is derived from an EMBL/GenBank/DDBJ whole genome shotgun (WGS) entry which is preliminary data.</text>
</comment>
<name>A0ABV3WKS7_9BURK</name>
<dbReference type="Proteomes" id="UP001558535">
    <property type="component" value="Unassembled WGS sequence"/>
</dbReference>
<evidence type="ECO:0000313" key="2">
    <source>
        <dbReference type="EMBL" id="MEX3753852.1"/>
    </source>
</evidence>
<proteinExistence type="predicted"/>
<feature type="region of interest" description="Disordered" evidence="1">
    <location>
        <begin position="1"/>
        <end position="35"/>
    </location>
</feature>
<feature type="non-terminal residue" evidence="2">
    <location>
        <position position="1"/>
    </location>
</feature>
<feature type="compositionally biased region" description="Basic and acidic residues" evidence="1">
    <location>
        <begin position="1"/>
        <end position="16"/>
    </location>
</feature>
<accession>A0ABV3WKS7</accession>
<dbReference type="RefSeq" id="WP_368608551.1">
    <property type="nucleotide sequence ID" value="NZ_JBFPKB010000021.1"/>
</dbReference>
<gene>
    <name evidence="2" type="ORF">AB3X84_28135</name>
</gene>
<dbReference type="EMBL" id="JBFPKE010000019">
    <property type="protein sequence ID" value="MEX3753852.1"/>
    <property type="molecule type" value="Genomic_DNA"/>
</dbReference>
<sequence length="174" mass="19513">HNPAKKGEKEDPDTHRITHKAGPTGGSEFNANRGSGFSANQQVRRLVETHDYAGICLYLYDELKNSNLDVVVRDLIVMTCHGIIQTAHHDQSRRHRCGCFLRIERYKEALGLADSLARSNPDNPDFQILLAHVMTCLPECQDAARSLSGDIKRRYKLSDTQLAAIEAVSSEEQR</sequence>
<keyword evidence="3" id="KW-1185">Reference proteome</keyword>
<reference evidence="2 3" key="1">
    <citation type="submission" date="2024-07" db="EMBL/GenBank/DDBJ databases">
        <title>A survey of Mimosa microsymbionts across Brazilian biomes reveals a high diversity of Paraburkholderia nodulating endemic species, but also that Cupriavidus is common as a symbiont of widespread species.</title>
        <authorList>
            <person name="Rouws L."/>
            <person name="Barauna A."/>
            <person name="Beukes C."/>
            <person name="Rouws J.R.C."/>
            <person name="De Faria S.M."/>
            <person name="Gross E."/>
            <person name="Bueno Dos Reis Junior F."/>
            <person name="Simon M.F."/>
            <person name="Maluk M."/>
            <person name="Odee D.W."/>
            <person name="Kenicer G."/>
            <person name="Young J.P.W."/>
            <person name="Reis V.M."/>
            <person name="Zilli J."/>
            <person name="James E.K."/>
        </authorList>
    </citation>
    <scope>NUCLEOTIDE SEQUENCE [LARGE SCALE GENOMIC DNA]</scope>
    <source>
        <strain evidence="2 3">BR14375</strain>
    </source>
</reference>